<dbReference type="Proteomes" id="UP001162156">
    <property type="component" value="Unassembled WGS sequence"/>
</dbReference>
<dbReference type="EMBL" id="JANEYF010003408">
    <property type="protein sequence ID" value="KAJ8936544.1"/>
    <property type="molecule type" value="Genomic_DNA"/>
</dbReference>
<feature type="compositionally biased region" description="Polar residues" evidence="1">
    <location>
        <begin position="341"/>
        <end position="352"/>
    </location>
</feature>
<reference evidence="2" key="1">
    <citation type="journal article" date="2023" name="Insect Mol. Biol.">
        <title>Genome sequencing provides insights into the evolution of gene families encoding plant cell wall-degrading enzymes in longhorned beetles.</title>
        <authorList>
            <person name="Shin N.R."/>
            <person name="Okamura Y."/>
            <person name="Kirsch R."/>
            <person name="Pauchet Y."/>
        </authorList>
    </citation>
    <scope>NUCLEOTIDE SEQUENCE</scope>
    <source>
        <strain evidence="2">RBIC_L_NR</strain>
    </source>
</reference>
<sequence length="363" mass="39691">MTNKPREVVNKESPSNTSNVSVNEYRANVTTVIHLNNVINNTHVIEVPVSINYTNQQNISLHSGGYSDDVSGNSTDKCCIVISPRQCVPHKEYPFIRCFHYRSRQCGDYCTASIIHKEQRQVCQSIYPGAQPNCYQQIIYIPQPQPRCTYQSSWPYVACGIQKSASCSGCYNHYVNENSKAYTTCPTGCYDEGFGIGPYYRQGPVYRPTYFHTPPCFQCDSFGAYGGNGGYAGYGGYAGPVGYGGGYGGFPPVGIPGFGTGTPQLPEMSLGSWSPGEVNSFGTGNQSTFNSSDIVSFDPLISVGPGFSNPMGYIDPFRASREVEIEVDYEPPSSVQAEVKIQTNKTEEQGMTSDEIRKASTPS</sequence>
<evidence type="ECO:0000313" key="2">
    <source>
        <dbReference type="EMBL" id="KAJ8936544.1"/>
    </source>
</evidence>
<comment type="caution">
    <text evidence="2">The sequence shown here is derived from an EMBL/GenBank/DDBJ whole genome shotgun (WGS) entry which is preliminary data.</text>
</comment>
<evidence type="ECO:0000313" key="3">
    <source>
        <dbReference type="Proteomes" id="UP001162156"/>
    </source>
</evidence>
<feature type="compositionally biased region" description="Basic and acidic residues" evidence="1">
    <location>
        <begin position="354"/>
        <end position="363"/>
    </location>
</feature>
<organism evidence="2 3">
    <name type="scientific">Rhamnusium bicolor</name>
    <dbReference type="NCBI Taxonomy" id="1586634"/>
    <lineage>
        <taxon>Eukaryota</taxon>
        <taxon>Metazoa</taxon>
        <taxon>Ecdysozoa</taxon>
        <taxon>Arthropoda</taxon>
        <taxon>Hexapoda</taxon>
        <taxon>Insecta</taxon>
        <taxon>Pterygota</taxon>
        <taxon>Neoptera</taxon>
        <taxon>Endopterygota</taxon>
        <taxon>Coleoptera</taxon>
        <taxon>Polyphaga</taxon>
        <taxon>Cucujiformia</taxon>
        <taxon>Chrysomeloidea</taxon>
        <taxon>Cerambycidae</taxon>
        <taxon>Lepturinae</taxon>
        <taxon>Rhagiini</taxon>
        <taxon>Rhamnusium</taxon>
    </lineage>
</organism>
<keyword evidence="3" id="KW-1185">Reference proteome</keyword>
<proteinExistence type="predicted"/>
<evidence type="ECO:0000256" key="1">
    <source>
        <dbReference type="SAM" id="MobiDB-lite"/>
    </source>
</evidence>
<protein>
    <submittedName>
        <fullName evidence="2">Uncharacterized protein</fullName>
    </submittedName>
</protein>
<name>A0AAV8XDK0_9CUCU</name>
<accession>A0AAV8XDK0</accession>
<gene>
    <name evidence="2" type="ORF">NQ314_012284</name>
</gene>
<feature type="region of interest" description="Disordered" evidence="1">
    <location>
        <begin position="341"/>
        <end position="363"/>
    </location>
</feature>
<dbReference type="AlphaFoldDB" id="A0AAV8XDK0"/>